<accession>A0A4R8A058</accession>
<reference evidence="3 4" key="1">
    <citation type="submission" date="2019-03" db="EMBL/GenBank/DDBJ databases">
        <title>Genomic Encyclopedia of Type Strains, Phase III (KMG-III): the genomes of soil and plant-associated and newly described type strains.</title>
        <authorList>
            <person name="Whitman W."/>
        </authorList>
    </citation>
    <scope>NUCLEOTIDE SEQUENCE [LARGE SCALE GENOMIC DNA]</scope>
    <source>
        <strain evidence="3 4">VKM Ac-2570</strain>
    </source>
</reference>
<dbReference type="GO" id="GO:0032259">
    <property type="term" value="P:methylation"/>
    <property type="evidence" value="ECO:0007669"/>
    <property type="project" value="UniProtKB-KW"/>
</dbReference>
<gene>
    <name evidence="3" type="ORF">EV650_1475</name>
</gene>
<keyword evidence="3" id="KW-0489">Methyltransferase</keyword>
<dbReference type="InterPro" id="IPR013216">
    <property type="entry name" value="Methyltransf_11"/>
</dbReference>
<evidence type="ECO:0000313" key="3">
    <source>
        <dbReference type="EMBL" id="TDW22638.1"/>
    </source>
</evidence>
<keyword evidence="3" id="KW-0808">Transferase</keyword>
<dbReference type="GO" id="GO:0008757">
    <property type="term" value="F:S-adenosylmethionine-dependent methyltransferase activity"/>
    <property type="evidence" value="ECO:0007669"/>
    <property type="project" value="InterPro"/>
</dbReference>
<dbReference type="Proteomes" id="UP000295447">
    <property type="component" value="Unassembled WGS sequence"/>
</dbReference>
<proteinExistence type="predicted"/>
<feature type="domain" description="Methyltransferase type 11" evidence="2">
    <location>
        <begin position="56"/>
        <end position="133"/>
    </location>
</feature>
<dbReference type="Pfam" id="PF08241">
    <property type="entry name" value="Methyltransf_11"/>
    <property type="match status" value="1"/>
</dbReference>
<feature type="region of interest" description="Disordered" evidence="1">
    <location>
        <begin position="1"/>
        <end position="27"/>
    </location>
</feature>
<dbReference type="AlphaFoldDB" id="A0A4R8A058"/>
<feature type="compositionally biased region" description="Low complexity" evidence="1">
    <location>
        <begin position="17"/>
        <end position="26"/>
    </location>
</feature>
<evidence type="ECO:0000256" key="1">
    <source>
        <dbReference type="SAM" id="MobiDB-lite"/>
    </source>
</evidence>
<dbReference type="EMBL" id="SODF01000001">
    <property type="protein sequence ID" value="TDW22638.1"/>
    <property type="molecule type" value="Genomic_DNA"/>
</dbReference>
<dbReference type="Gene3D" id="3.40.50.150">
    <property type="entry name" value="Vaccinia Virus protein VP39"/>
    <property type="match status" value="1"/>
</dbReference>
<dbReference type="OrthoDB" id="9809391at2"/>
<sequence length="267" mass="28733">MSPESQTFERPADRSDGSAGDADYGRIGAGYTTYRQPDPEIAAAVRAALGNARTLLNVGAGAGSYEPVDLDVVAVEPSAQMRAQRPAGLVEAIDATAEDLPFPDGAFDAAMASFTVHQWSDLNAGLAEVRRVTTGPVVVLTGEPTLLQRFWLYDYAPEVIDTEARRYPPSETIAAGLGGGKVELLPIPLHCTDGFGEAYYGRPERLLDPGARKANSAWSFVAPEVHERFETDLGRDLADGTWDKKYGHLRTQPHFEGSLVMIVSPVS</sequence>
<dbReference type="SUPFAM" id="SSF53335">
    <property type="entry name" value="S-adenosyl-L-methionine-dependent methyltransferases"/>
    <property type="match status" value="1"/>
</dbReference>
<keyword evidence="4" id="KW-1185">Reference proteome</keyword>
<name>A0A4R8A058_9ACTN</name>
<comment type="caution">
    <text evidence="3">The sequence shown here is derived from an EMBL/GenBank/DDBJ whole genome shotgun (WGS) entry which is preliminary data.</text>
</comment>
<evidence type="ECO:0000313" key="4">
    <source>
        <dbReference type="Proteomes" id="UP000295447"/>
    </source>
</evidence>
<dbReference type="RefSeq" id="WP_134116640.1">
    <property type="nucleotide sequence ID" value="NZ_SODF01000001.1"/>
</dbReference>
<dbReference type="InterPro" id="IPR029063">
    <property type="entry name" value="SAM-dependent_MTases_sf"/>
</dbReference>
<evidence type="ECO:0000259" key="2">
    <source>
        <dbReference type="Pfam" id="PF08241"/>
    </source>
</evidence>
<protein>
    <submittedName>
        <fullName evidence="3">Methyltransferase family protein</fullName>
    </submittedName>
</protein>
<organism evidence="3 4">
    <name type="scientific">Kribbella kalugense</name>
    <dbReference type="NCBI Taxonomy" id="2512221"/>
    <lineage>
        <taxon>Bacteria</taxon>
        <taxon>Bacillati</taxon>
        <taxon>Actinomycetota</taxon>
        <taxon>Actinomycetes</taxon>
        <taxon>Propionibacteriales</taxon>
        <taxon>Kribbellaceae</taxon>
        <taxon>Kribbella</taxon>
    </lineage>
</organism>